<proteinExistence type="predicted"/>
<evidence type="ECO:0000313" key="5">
    <source>
        <dbReference type="Proteomes" id="UP000009183"/>
    </source>
</evidence>
<dbReference type="eggNOG" id="ENOG502QQK5">
    <property type="taxonomic scope" value="Eukaryota"/>
</dbReference>
<dbReference type="InterPro" id="IPR032795">
    <property type="entry name" value="DUF3741-assoc"/>
</dbReference>
<dbReference type="PANTHER" id="PTHR21726:SF29">
    <property type="entry name" value="EXPRESSED PROTEIN"/>
    <property type="match status" value="1"/>
</dbReference>
<dbReference type="PANTHER" id="PTHR21726">
    <property type="entry name" value="PHOSPHATIDYLINOSITOL N-ACETYLGLUCOSAMINYLTRANSFERASE SUBUNIT P DOWN SYNDROME CRITICAL REGION PROTEIN 5 -RELATED"/>
    <property type="match status" value="1"/>
</dbReference>
<feature type="compositionally biased region" description="Polar residues" evidence="1">
    <location>
        <begin position="71"/>
        <end position="83"/>
    </location>
</feature>
<feature type="compositionally biased region" description="Polar residues" evidence="1">
    <location>
        <begin position="378"/>
        <end position="393"/>
    </location>
</feature>
<evidence type="ECO:0000313" key="4">
    <source>
        <dbReference type="EMBL" id="CCB47993.1"/>
    </source>
</evidence>
<dbReference type="Proteomes" id="UP000009183">
    <property type="component" value="Chromosome 5"/>
</dbReference>
<feature type="region of interest" description="Disordered" evidence="1">
    <location>
        <begin position="307"/>
        <end position="441"/>
    </location>
</feature>
<dbReference type="AlphaFoldDB" id="F6H745"/>
<evidence type="ECO:0008006" key="6">
    <source>
        <dbReference type="Google" id="ProtNLM"/>
    </source>
</evidence>
<protein>
    <recommendedName>
        <fullName evidence="6">DUF4378 domain-containing protein</fullName>
    </recommendedName>
</protein>
<dbReference type="InterPro" id="IPR025486">
    <property type="entry name" value="DUF4378"/>
</dbReference>
<name>F6H745_VITVI</name>
<dbReference type="HOGENOM" id="CLU_009609_0_0_1"/>
<evidence type="ECO:0000256" key="1">
    <source>
        <dbReference type="SAM" id="MobiDB-lite"/>
    </source>
</evidence>
<evidence type="ECO:0000259" key="3">
    <source>
        <dbReference type="Pfam" id="PF14383"/>
    </source>
</evidence>
<dbReference type="Pfam" id="PF14383">
    <property type="entry name" value="VARLMGL"/>
    <property type="match status" value="1"/>
</dbReference>
<feature type="compositionally biased region" description="Polar residues" evidence="1">
    <location>
        <begin position="329"/>
        <end position="343"/>
    </location>
</feature>
<keyword evidence="5" id="KW-1185">Reference proteome</keyword>
<feature type="compositionally biased region" description="Basic and acidic residues" evidence="1">
    <location>
        <begin position="37"/>
        <end position="49"/>
    </location>
</feature>
<feature type="region of interest" description="Disordered" evidence="1">
    <location>
        <begin position="32"/>
        <end position="90"/>
    </location>
</feature>
<reference evidence="5" key="1">
    <citation type="journal article" date="2007" name="Nature">
        <title>The grapevine genome sequence suggests ancestral hexaploidization in major angiosperm phyla.</title>
        <authorList>
            <consortium name="The French-Italian Public Consortium for Grapevine Genome Characterization."/>
            <person name="Jaillon O."/>
            <person name="Aury J.-M."/>
            <person name="Noel B."/>
            <person name="Policriti A."/>
            <person name="Clepet C."/>
            <person name="Casagrande A."/>
            <person name="Choisne N."/>
            <person name="Aubourg S."/>
            <person name="Vitulo N."/>
            <person name="Jubin C."/>
            <person name="Vezzi A."/>
            <person name="Legeai F."/>
            <person name="Hugueney P."/>
            <person name="Dasilva C."/>
            <person name="Horner D."/>
            <person name="Mica E."/>
            <person name="Jublot D."/>
            <person name="Poulain J."/>
            <person name="Bruyere C."/>
            <person name="Billault A."/>
            <person name="Segurens B."/>
            <person name="Gouyvenoux M."/>
            <person name="Ugarte E."/>
            <person name="Cattonaro F."/>
            <person name="Anthouard V."/>
            <person name="Vico V."/>
            <person name="Del Fabbro C."/>
            <person name="Alaux M."/>
            <person name="Di Gaspero G."/>
            <person name="Dumas V."/>
            <person name="Felice N."/>
            <person name="Paillard S."/>
            <person name="Juman I."/>
            <person name="Moroldo M."/>
            <person name="Scalabrin S."/>
            <person name="Canaguier A."/>
            <person name="Le Clainche I."/>
            <person name="Malacrida G."/>
            <person name="Durand E."/>
            <person name="Pesole G."/>
            <person name="Laucou V."/>
            <person name="Chatelet P."/>
            <person name="Merdinoglu D."/>
            <person name="Delledonne M."/>
            <person name="Pezzotti M."/>
            <person name="Lecharny A."/>
            <person name="Scarpelli C."/>
            <person name="Artiguenave F."/>
            <person name="Pe M.E."/>
            <person name="Valle G."/>
            <person name="Morgante M."/>
            <person name="Caboche M."/>
            <person name="Adam-Blondon A.-F."/>
            <person name="Weissenbach J."/>
            <person name="Quetier F."/>
            <person name="Wincker P."/>
        </authorList>
    </citation>
    <scope>NUCLEOTIDE SEQUENCE [LARGE SCALE GENOMIC DNA]</scope>
    <source>
        <strain evidence="5">cv. Pinot noir / PN40024</strain>
    </source>
</reference>
<feature type="domain" description="DUF4378" evidence="2">
    <location>
        <begin position="750"/>
        <end position="901"/>
    </location>
</feature>
<dbReference type="PaxDb" id="29760-VIT_05s0077g01370.t01"/>
<dbReference type="InParanoid" id="F6H745"/>
<dbReference type="ExpressionAtlas" id="F6H745">
    <property type="expression patterns" value="baseline and differential"/>
</dbReference>
<dbReference type="FunCoup" id="F6H745">
    <property type="interactions" value="2121"/>
</dbReference>
<dbReference type="EMBL" id="FN595246">
    <property type="protein sequence ID" value="CCB47993.1"/>
    <property type="molecule type" value="Genomic_DNA"/>
</dbReference>
<accession>F6H745</accession>
<organism evidence="4 5">
    <name type="scientific">Vitis vinifera</name>
    <name type="common">Grape</name>
    <dbReference type="NCBI Taxonomy" id="29760"/>
    <lineage>
        <taxon>Eukaryota</taxon>
        <taxon>Viridiplantae</taxon>
        <taxon>Streptophyta</taxon>
        <taxon>Embryophyta</taxon>
        <taxon>Tracheophyta</taxon>
        <taxon>Spermatophyta</taxon>
        <taxon>Magnoliopsida</taxon>
        <taxon>eudicotyledons</taxon>
        <taxon>Gunneridae</taxon>
        <taxon>Pentapetalae</taxon>
        <taxon>rosids</taxon>
        <taxon>Vitales</taxon>
        <taxon>Vitaceae</taxon>
        <taxon>Viteae</taxon>
        <taxon>Vitis</taxon>
    </lineage>
</organism>
<sequence length="909" mass="100631">MRAEKQGSKSGGYVGGFFQLFDWNAKSRKKLFSNKSDLPERSKQGKKSDGNLPMTRFRLTDDDEAGATPSFKGSSDYSCGSSVTDEEGYGTRAPGVVARLMGLDSLPPSNISEPYSSPFFDSQSLRDVHYNRKNFDFHHDHQIMHSGNLLNRVDGPSRSAMDLKPPKTLSRPIEKFQTEILPPKSAKSIPSTHHKLLSPIKSPGFIPTKNAAHIMEAAAKIIEPGPQATTKAKMPLVGSPLVPLKVRDLKERMEAAQKMPLSLNKSWNGSEETTSFRGSSDTEESSAGLKNKGKSISLAIQAKVNVQRREGLNPSTNRSSVGLREQNEVKSSQPFKSQSNTQKGVHKKPSTPNAPGVLRQNNQKQNCMVDKDKLPSKSFVSTSQSRKPLSGESSLGRHKTSSKVSGNSKAGSRKLGLEPTDSEKEVSYSSTKNFPRKKRSINGDFNLENNWVADNFLIDKNEKAFQSNTVKERHFSWAEDSRKKGMDVVSFTFTAPLTRSIPGSESPSQAAMKSNGLSTDYRGKKVLLEPDAKNLSSLGINVIGGDALSMLLDQKLRELTDGVDSSRRESFKVGSTASSSILQDLAPTLNALSTTHRLHDKRDQPWLQKDKMDSLYDSDFSFTAPSAFDIKHKLQGENEMDECSSSSNAEARNLLDCRHPSPVSILEPSFSTESCNSSDSTDSNSIEGSKHFSSVLAQELISLSFSKKFNSMEADAELSDSASSTSTATVATKHVVALTATCLVRSTKWELEYVKEILCNIELMFKDFALGRAREIINPHLFHQLENRKGGLEIDGDESRLNRKVLFDCVSECLDLRCRRYVGGGCKTWAKGVTMVRRKEWLSEEVYKEISGWRSMGDCMVDELVDKDMSSQYGRWLDFEVETFELGVEIESLLFTSLVDEIVADILLF</sequence>
<feature type="compositionally biased region" description="Polar residues" evidence="1">
    <location>
        <begin position="263"/>
        <end position="279"/>
    </location>
</feature>
<dbReference type="Pfam" id="PF14309">
    <property type="entry name" value="DUF4378"/>
    <property type="match status" value="1"/>
</dbReference>
<feature type="region of interest" description="Disordered" evidence="1">
    <location>
        <begin position="260"/>
        <end position="291"/>
    </location>
</feature>
<gene>
    <name evidence="4" type="ordered locus">VIT_05s0077g01370</name>
</gene>
<evidence type="ECO:0000259" key="2">
    <source>
        <dbReference type="Pfam" id="PF14309"/>
    </source>
</evidence>
<dbReference type="STRING" id="29760.F6H745"/>
<feature type="domain" description="DUF3741" evidence="3">
    <location>
        <begin position="81"/>
        <end position="112"/>
    </location>
</feature>